<accession>A0A9D4KQG3</accession>
<evidence type="ECO:0000313" key="3">
    <source>
        <dbReference type="Proteomes" id="UP000828390"/>
    </source>
</evidence>
<feature type="domain" description="NACHT" evidence="1">
    <location>
        <begin position="71"/>
        <end position="196"/>
    </location>
</feature>
<evidence type="ECO:0000313" key="2">
    <source>
        <dbReference type="EMBL" id="KAH3844190.1"/>
    </source>
</evidence>
<sequence length="605" mass="69752">MLLDMMIEHYDNTLSTITTSPLQDDVHARVDDIYMPPKLQLMEKVKGAFKKTDTTLTKYSNVLLNDGKYNRKMFIQGEAGSGKSTFLAILVRDWCYITSKASGKQFQTDVTYTADANARLRPSDVFEDLTTLKLYTFVFHVTLRDSVNELNILEMFKKQIIDSIYGDKDRRENAYRLLNEIMERERCLVLLDGLDEWTCNKGKSLPELAVSHRQCDVLITTRPWKMTEAMIPDAKIDILLQLEGVNKPFEVSRRLLGCMDDCKESMMLHKKQSEFESYIMKNDLEKFLISPMLLQLILHSWVEGTEMNGSMCGIYSLFLESLLKKANKEKRKFQSPPVKCFKDTEHIRPNIENVDRLAKAAFHLLFSNTRESSLVFSDTDLERFGLYEERKEFAFKSGILSATRKASALRSSPSFSFIHKSIQEFLTAYYIACNTHLIDDIISVYLNRYEDAYIDISQVFIFLCGLEISAANKLSSMMNERNVDSHSMMNDKWHRFDDEFSKLIVSGFREAVANKHYDSNLKLSHFSFLIPVTEIGDVHNIWIQNRSNILSLWLVIIGIDDDDDVESQSSYERGESASHYEFDLSSCSKLKTLGLTGYYILLKGK</sequence>
<comment type="caution">
    <text evidence="2">The sequence shown here is derived from an EMBL/GenBank/DDBJ whole genome shotgun (WGS) entry which is preliminary data.</text>
</comment>
<dbReference type="PANTHER" id="PTHR46312">
    <property type="entry name" value="NACHT DOMAIN-CONTAINING PROTEIN"/>
    <property type="match status" value="1"/>
</dbReference>
<evidence type="ECO:0000259" key="1">
    <source>
        <dbReference type="PROSITE" id="PS50837"/>
    </source>
</evidence>
<dbReference type="SUPFAM" id="SSF52540">
    <property type="entry name" value="P-loop containing nucleoside triphosphate hydrolases"/>
    <property type="match status" value="1"/>
</dbReference>
<dbReference type="EMBL" id="JAIWYP010000003">
    <property type="protein sequence ID" value="KAH3844190.1"/>
    <property type="molecule type" value="Genomic_DNA"/>
</dbReference>
<dbReference type="Gene3D" id="3.40.50.300">
    <property type="entry name" value="P-loop containing nucleotide triphosphate hydrolases"/>
    <property type="match status" value="1"/>
</dbReference>
<gene>
    <name evidence="2" type="ORF">DPMN_086445</name>
</gene>
<organism evidence="2 3">
    <name type="scientific">Dreissena polymorpha</name>
    <name type="common">Zebra mussel</name>
    <name type="synonym">Mytilus polymorpha</name>
    <dbReference type="NCBI Taxonomy" id="45954"/>
    <lineage>
        <taxon>Eukaryota</taxon>
        <taxon>Metazoa</taxon>
        <taxon>Spiralia</taxon>
        <taxon>Lophotrochozoa</taxon>
        <taxon>Mollusca</taxon>
        <taxon>Bivalvia</taxon>
        <taxon>Autobranchia</taxon>
        <taxon>Heteroconchia</taxon>
        <taxon>Euheterodonta</taxon>
        <taxon>Imparidentia</taxon>
        <taxon>Neoheterodontei</taxon>
        <taxon>Myida</taxon>
        <taxon>Dreissenoidea</taxon>
        <taxon>Dreissenidae</taxon>
        <taxon>Dreissena</taxon>
    </lineage>
</organism>
<proteinExistence type="predicted"/>
<reference evidence="2" key="1">
    <citation type="journal article" date="2019" name="bioRxiv">
        <title>The Genome of the Zebra Mussel, Dreissena polymorpha: A Resource for Invasive Species Research.</title>
        <authorList>
            <person name="McCartney M.A."/>
            <person name="Auch B."/>
            <person name="Kono T."/>
            <person name="Mallez S."/>
            <person name="Zhang Y."/>
            <person name="Obille A."/>
            <person name="Becker A."/>
            <person name="Abrahante J.E."/>
            <person name="Garbe J."/>
            <person name="Badalamenti J.P."/>
            <person name="Herman A."/>
            <person name="Mangelson H."/>
            <person name="Liachko I."/>
            <person name="Sullivan S."/>
            <person name="Sone E.D."/>
            <person name="Koren S."/>
            <person name="Silverstein K.A.T."/>
            <person name="Beckman K.B."/>
            <person name="Gohl D.M."/>
        </authorList>
    </citation>
    <scope>NUCLEOTIDE SEQUENCE</scope>
    <source>
        <strain evidence="2">Duluth1</strain>
        <tissue evidence="2">Whole animal</tissue>
    </source>
</reference>
<dbReference type="AlphaFoldDB" id="A0A9D4KQG3"/>
<dbReference type="PROSITE" id="PS50837">
    <property type="entry name" value="NACHT"/>
    <property type="match status" value="1"/>
</dbReference>
<name>A0A9D4KQG3_DREPO</name>
<keyword evidence="3" id="KW-1185">Reference proteome</keyword>
<dbReference type="InterPro" id="IPR027417">
    <property type="entry name" value="P-loop_NTPase"/>
</dbReference>
<reference evidence="2" key="2">
    <citation type="submission" date="2020-11" db="EMBL/GenBank/DDBJ databases">
        <authorList>
            <person name="McCartney M.A."/>
            <person name="Auch B."/>
            <person name="Kono T."/>
            <person name="Mallez S."/>
            <person name="Becker A."/>
            <person name="Gohl D.M."/>
            <person name="Silverstein K.A.T."/>
            <person name="Koren S."/>
            <person name="Bechman K.B."/>
            <person name="Herman A."/>
            <person name="Abrahante J.E."/>
            <person name="Garbe J."/>
        </authorList>
    </citation>
    <scope>NUCLEOTIDE SEQUENCE</scope>
    <source>
        <strain evidence="2">Duluth1</strain>
        <tissue evidence="2">Whole animal</tissue>
    </source>
</reference>
<dbReference type="Proteomes" id="UP000828390">
    <property type="component" value="Unassembled WGS sequence"/>
</dbReference>
<protein>
    <recommendedName>
        <fullName evidence="1">NACHT domain-containing protein</fullName>
    </recommendedName>
</protein>
<dbReference type="InterPro" id="IPR007111">
    <property type="entry name" value="NACHT_NTPase"/>
</dbReference>
<dbReference type="PANTHER" id="PTHR46312:SF2">
    <property type="entry name" value="NUCLEOTIDE-BINDING OLIGOMERIZATION DOMAIN-CONTAINING PROTEIN 2-LIKE"/>
    <property type="match status" value="1"/>
</dbReference>